<gene>
    <name evidence="4" type="ORF">EV188_108104</name>
</gene>
<keyword evidence="1" id="KW-0175">Coiled coil</keyword>
<dbReference type="Gene3D" id="3.40.50.410">
    <property type="entry name" value="von Willebrand factor, type A domain"/>
    <property type="match status" value="1"/>
</dbReference>
<protein>
    <submittedName>
        <fullName evidence="4">Uncharacterized protein with von Willebrand factor type A (VWA) domain</fullName>
    </submittedName>
</protein>
<feature type="domain" description="VWFA" evidence="3">
    <location>
        <begin position="472"/>
        <end position="654"/>
    </location>
</feature>
<comment type="caution">
    <text evidence="4">The sequence shown here is derived from an EMBL/GenBank/DDBJ whole genome shotgun (WGS) entry which is preliminary data.</text>
</comment>
<organism evidence="4 5">
    <name type="scientific">Actinomycetospora succinea</name>
    <dbReference type="NCBI Taxonomy" id="663603"/>
    <lineage>
        <taxon>Bacteria</taxon>
        <taxon>Bacillati</taxon>
        <taxon>Actinomycetota</taxon>
        <taxon>Actinomycetes</taxon>
        <taxon>Pseudonocardiales</taxon>
        <taxon>Pseudonocardiaceae</taxon>
        <taxon>Actinomycetospora</taxon>
    </lineage>
</organism>
<proteinExistence type="predicted"/>
<feature type="coiled-coil region" evidence="1">
    <location>
        <begin position="68"/>
        <end position="119"/>
    </location>
</feature>
<dbReference type="InterPro" id="IPR036465">
    <property type="entry name" value="vWFA_dom_sf"/>
</dbReference>
<dbReference type="CDD" id="cd00198">
    <property type="entry name" value="vWFA"/>
    <property type="match status" value="1"/>
</dbReference>
<dbReference type="RefSeq" id="WP_133828716.1">
    <property type="nucleotide sequence ID" value="NZ_BAABHR010000040.1"/>
</dbReference>
<evidence type="ECO:0000313" key="5">
    <source>
        <dbReference type="Proteomes" id="UP000295705"/>
    </source>
</evidence>
<dbReference type="Proteomes" id="UP000295705">
    <property type="component" value="Unassembled WGS sequence"/>
</dbReference>
<feature type="region of interest" description="Disordered" evidence="2">
    <location>
        <begin position="401"/>
        <end position="430"/>
    </location>
</feature>
<dbReference type="OrthoDB" id="9766126at2"/>
<evidence type="ECO:0000259" key="3">
    <source>
        <dbReference type="SMART" id="SM00327"/>
    </source>
</evidence>
<sequence length="660" mass="73647">MAADPTEPEGQGPASGRYSYGRYYDGPDPLAPPFDLREAMDELGRDVMEGTSPRRAMQELMRRGMGEQRGLDDLMRRLNEQRSRLQREHRLDGTLQEVRELLEQALEAERNSLQAEDSDDARFREMQLDALPPSPAGAVRELEDYDWRNAEARQAYEQIRDLLGREALDQRFQGMKQAMENATPEDVDAVREMISDLNDLLEAHGRGEDTAQQFHEFMDKHGQYFPENPQNTDELIDLLAERSAAAQRMMNSLSAEQRAELEGLMQQAFGDPRLAEQLGRLDQQLQGLRPGEDWQGRGRFRGEDPLGMGEATRAMEQLGQMDALAEQLSQSYPGARMEDIDLEALEATLGEQARVDAQRLAELQRELERQGVFQRAADGSLMLSPKALRQLGQSSLRDVVGSLSTRRGERETQRSGAAGEATGATRPWSFGDTEQWDVPRTLLNAEMRHASGDPRALDVTDVEIVETEQRTRAAVALCVDTSWSMVADGRWVPMKRTALALHHLVSTRFRGDDLQLITFGRHAKEVELGELTALEGAWEQGTNLHHALLLAGRHLRRNADAAPVVLVVTDGEPTAHLEPDGHALFDYPPSPETLRATLGEVDALARLNAALTVFMLGEDPRLEAFVDLVARRAGGRVVNPDLDGLGAAVVSDYLASRRRR</sequence>
<keyword evidence="5" id="KW-1185">Reference proteome</keyword>
<feature type="compositionally biased region" description="Low complexity" evidence="2">
    <location>
        <begin position="15"/>
        <end position="28"/>
    </location>
</feature>
<feature type="region of interest" description="Disordered" evidence="2">
    <location>
        <begin position="1"/>
        <end position="32"/>
    </location>
</feature>
<dbReference type="AlphaFoldDB" id="A0A4R6V6A2"/>
<evidence type="ECO:0000313" key="4">
    <source>
        <dbReference type="EMBL" id="TDQ51744.1"/>
    </source>
</evidence>
<dbReference type="Pfam" id="PF13519">
    <property type="entry name" value="VWA_2"/>
    <property type="match status" value="1"/>
</dbReference>
<evidence type="ECO:0000256" key="1">
    <source>
        <dbReference type="SAM" id="Coils"/>
    </source>
</evidence>
<dbReference type="SMART" id="SM00327">
    <property type="entry name" value="VWA"/>
    <property type="match status" value="1"/>
</dbReference>
<dbReference type="EMBL" id="SNYO01000008">
    <property type="protein sequence ID" value="TDQ51744.1"/>
    <property type="molecule type" value="Genomic_DNA"/>
</dbReference>
<dbReference type="InterPro" id="IPR002035">
    <property type="entry name" value="VWF_A"/>
</dbReference>
<reference evidence="4 5" key="1">
    <citation type="submission" date="2019-03" db="EMBL/GenBank/DDBJ databases">
        <title>Genomic Encyclopedia of Type Strains, Phase IV (KMG-IV): sequencing the most valuable type-strain genomes for metagenomic binning, comparative biology and taxonomic classification.</title>
        <authorList>
            <person name="Goeker M."/>
        </authorList>
    </citation>
    <scope>NUCLEOTIDE SEQUENCE [LARGE SCALE GENOMIC DNA]</scope>
    <source>
        <strain evidence="4 5">DSM 45775</strain>
    </source>
</reference>
<evidence type="ECO:0000256" key="2">
    <source>
        <dbReference type="SAM" id="MobiDB-lite"/>
    </source>
</evidence>
<accession>A0A4R6V6A2</accession>
<dbReference type="SUPFAM" id="SSF53300">
    <property type="entry name" value="vWA-like"/>
    <property type="match status" value="1"/>
</dbReference>
<name>A0A4R6V6A2_9PSEU</name>